<evidence type="ECO:0000313" key="4">
    <source>
        <dbReference type="Proteomes" id="UP001494902"/>
    </source>
</evidence>
<dbReference type="InterPro" id="IPR016162">
    <property type="entry name" value="Ald_DH_N"/>
</dbReference>
<accession>A0ABV1KE46</accession>
<evidence type="ECO:0000256" key="1">
    <source>
        <dbReference type="ARBA" id="ARBA00023002"/>
    </source>
</evidence>
<gene>
    <name evidence="3" type="ORF">WIS52_19880</name>
</gene>
<dbReference type="RefSeq" id="WP_349299804.1">
    <property type="nucleotide sequence ID" value="NZ_JBEDNQ010000008.1"/>
</dbReference>
<dbReference type="InterPro" id="IPR050740">
    <property type="entry name" value="Aldehyde_DH_Superfamily"/>
</dbReference>
<dbReference type="InterPro" id="IPR015590">
    <property type="entry name" value="Aldehyde_DH_dom"/>
</dbReference>
<dbReference type="InterPro" id="IPR016163">
    <property type="entry name" value="Ald_DH_C"/>
</dbReference>
<proteinExistence type="predicted"/>
<dbReference type="EC" id="1.2.1.-" evidence="3"/>
<name>A0ABV1KE46_9PSEU</name>
<reference evidence="3 4" key="1">
    <citation type="submission" date="2024-03" db="EMBL/GenBank/DDBJ databases">
        <title>Draft genome sequence of Pseudonocardia nematodicida JCM 31783.</title>
        <authorList>
            <person name="Butdee W."/>
            <person name="Duangmal K."/>
        </authorList>
    </citation>
    <scope>NUCLEOTIDE SEQUENCE [LARGE SCALE GENOMIC DNA]</scope>
    <source>
        <strain evidence="3 4">JCM 31783</strain>
    </source>
</reference>
<evidence type="ECO:0000313" key="3">
    <source>
        <dbReference type="EMBL" id="MEQ3552734.1"/>
    </source>
</evidence>
<dbReference type="EMBL" id="JBEDNQ010000008">
    <property type="protein sequence ID" value="MEQ3552734.1"/>
    <property type="molecule type" value="Genomic_DNA"/>
</dbReference>
<dbReference type="Proteomes" id="UP001494902">
    <property type="component" value="Unassembled WGS sequence"/>
</dbReference>
<dbReference type="PANTHER" id="PTHR43353">
    <property type="entry name" value="SUCCINATE-SEMIALDEHYDE DEHYDROGENASE, MITOCHONDRIAL"/>
    <property type="match status" value="1"/>
</dbReference>
<dbReference type="CDD" id="cd07103">
    <property type="entry name" value="ALDH_F5_SSADH_GabD"/>
    <property type="match status" value="1"/>
</dbReference>
<dbReference type="Pfam" id="PF00171">
    <property type="entry name" value="Aldedh"/>
    <property type="match status" value="1"/>
</dbReference>
<evidence type="ECO:0000259" key="2">
    <source>
        <dbReference type="Pfam" id="PF00171"/>
    </source>
</evidence>
<dbReference type="PANTHER" id="PTHR43353:SF5">
    <property type="entry name" value="SUCCINATE-SEMIALDEHYDE DEHYDROGENASE, MITOCHONDRIAL"/>
    <property type="match status" value="1"/>
</dbReference>
<protein>
    <submittedName>
        <fullName evidence="3">NAD-dependent succinate-semialdehyde dehydrogenase</fullName>
        <ecNumber evidence="3">1.2.1.-</ecNumber>
    </submittedName>
</protein>
<comment type="caution">
    <text evidence="3">The sequence shown here is derived from an EMBL/GenBank/DDBJ whole genome shotgun (WGS) entry which is preliminary data.</text>
</comment>
<dbReference type="Gene3D" id="3.40.309.10">
    <property type="entry name" value="Aldehyde Dehydrogenase, Chain A, domain 2"/>
    <property type="match status" value="1"/>
</dbReference>
<dbReference type="Gene3D" id="3.40.605.10">
    <property type="entry name" value="Aldehyde Dehydrogenase, Chain A, domain 1"/>
    <property type="match status" value="1"/>
</dbReference>
<sequence length="481" mass="50616">MTFPNPVPTGLYRDRAWHATDETLTVVDPATERPVVDVARASDTHVDAAISAARAGFATWRRTDSWTRSAVLRRTAELLRDWADEAAAVMTAEQGKPLTEARAEFLATADQFDWYADEARRVYGRTVEGHSTSQRITVRREPAGVVAAFSAWNFPALLPSRKIAPAIAVGCAIVVTAAEEAPLSTQVVAAALHEAGLPAGVLSVLTGDPAAISSRLLASPVVTKLSLTGSVPVGRILLHAAADRILATSMELGGHAPVLVFPDADVPAVAELCARAKFRNTGQVCASPSRFVVHESIHDEFVAGFVAATSALRVGPGSDPDSTVGPLSNARRVAAAEHLVADAVAHGAQVAAGGGRDPRFDRGHFFRPTILTDVGEKSAILREEPFAPVAPVLRFADLDEALGIANDTELGLAAYVFTRDLRTAFLASEGIEAGMVGVNTLALATAEAPFGGVKQSGFGREGGSEGIEDYTVTKYVNMELA</sequence>
<dbReference type="InterPro" id="IPR016161">
    <property type="entry name" value="Ald_DH/histidinol_DH"/>
</dbReference>
<keyword evidence="4" id="KW-1185">Reference proteome</keyword>
<organism evidence="3 4">
    <name type="scientific">Pseudonocardia nematodicida</name>
    <dbReference type="NCBI Taxonomy" id="1206997"/>
    <lineage>
        <taxon>Bacteria</taxon>
        <taxon>Bacillati</taxon>
        <taxon>Actinomycetota</taxon>
        <taxon>Actinomycetes</taxon>
        <taxon>Pseudonocardiales</taxon>
        <taxon>Pseudonocardiaceae</taxon>
        <taxon>Pseudonocardia</taxon>
    </lineage>
</organism>
<dbReference type="GO" id="GO:0016491">
    <property type="term" value="F:oxidoreductase activity"/>
    <property type="evidence" value="ECO:0007669"/>
    <property type="project" value="UniProtKB-KW"/>
</dbReference>
<dbReference type="SUPFAM" id="SSF53720">
    <property type="entry name" value="ALDH-like"/>
    <property type="match status" value="1"/>
</dbReference>
<keyword evidence="1 3" id="KW-0560">Oxidoreductase</keyword>
<feature type="domain" description="Aldehyde dehydrogenase" evidence="2">
    <location>
        <begin position="20"/>
        <end position="476"/>
    </location>
</feature>